<dbReference type="AlphaFoldDB" id="A0A0C2G4M4"/>
<dbReference type="Proteomes" id="UP000054047">
    <property type="component" value="Unassembled WGS sequence"/>
</dbReference>
<keyword evidence="10" id="KW-0966">Cell projection</keyword>
<feature type="region of interest" description="Disordered" evidence="7">
    <location>
        <begin position="239"/>
        <end position="278"/>
    </location>
</feature>
<feature type="transmembrane region" description="Helical" evidence="8">
    <location>
        <begin position="14"/>
        <end position="35"/>
    </location>
</feature>
<dbReference type="GO" id="GO:0003684">
    <property type="term" value="F:damaged DNA binding"/>
    <property type="evidence" value="ECO:0007669"/>
    <property type="project" value="InterPro"/>
</dbReference>
<dbReference type="Pfam" id="PF11799">
    <property type="entry name" value="IMS_C"/>
    <property type="match status" value="1"/>
</dbReference>
<dbReference type="GO" id="GO:0042276">
    <property type="term" value="P:error-prone translesion synthesis"/>
    <property type="evidence" value="ECO:0007669"/>
    <property type="project" value="TreeGrafter"/>
</dbReference>
<sequence length="381" mass="42015">MLGGKLGYAIQDRLAVGVSITLLVGGATSIHYLLFKTMADLAAIPYEMIERHFEGQAQWISQLAKGYDDEPVKPRNNQQSIAVSKNFPGKNALTTVAEVRRWIEGLSKELCKRLVADQIKNKRTAENVVFGILGETHTSKTLKIGSYSPQVITEVMWSAAKTFNKAPLGSDQWTPPIFNLSMSASRFTEGLSVQSQNIMEWVEKRVQLNEAGRGLFQPPSTAPPEPRIYVKGVLKRPADLEGPSTSGLVTTTKSPKKELVKKKKQETEPEVKVDDDGWQSKSYASRGFQVYDPAQFESATTSNAIPAVESSDIGEISSAVFQELPANIRAELDHFHKLNQAKKLKAAVEKEKPSAKKRVAKTTAKGPPAKKKIEAFFKKDS</sequence>
<proteinExistence type="predicted"/>
<dbReference type="GO" id="GO:0046872">
    <property type="term" value="F:metal ion binding"/>
    <property type="evidence" value="ECO:0007669"/>
    <property type="project" value="UniProtKB-KW"/>
</dbReference>
<dbReference type="GO" id="GO:0009314">
    <property type="term" value="P:response to radiation"/>
    <property type="evidence" value="ECO:0007669"/>
    <property type="project" value="TreeGrafter"/>
</dbReference>
<keyword evidence="8" id="KW-1133">Transmembrane helix</keyword>
<gene>
    <name evidence="10" type="ORF">ANCDUO_13910</name>
</gene>
<keyword evidence="10" id="KW-0969">Cilium</keyword>
<name>A0A0C2G4M4_9BILA</name>
<feature type="compositionally biased region" description="Basic and acidic residues" evidence="7">
    <location>
        <begin position="265"/>
        <end position="275"/>
    </location>
</feature>
<evidence type="ECO:0000256" key="5">
    <source>
        <dbReference type="ARBA" id="ARBA00023204"/>
    </source>
</evidence>
<dbReference type="EMBL" id="KN736526">
    <property type="protein sequence ID" value="KIH55920.1"/>
    <property type="molecule type" value="Genomic_DNA"/>
</dbReference>
<dbReference type="InterPro" id="IPR036775">
    <property type="entry name" value="DNA_pol_Y-fam_lit_finger_sf"/>
</dbReference>
<dbReference type="GO" id="GO:0035861">
    <property type="term" value="C:site of double-strand break"/>
    <property type="evidence" value="ECO:0007669"/>
    <property type="project" value="TreeGrafter"/>
</dbReference>
<evidence type="ECO:0000256" key="7">
    <source>
        <dbReference type="SAM" id="MobiDB-lite"/>
    </source>
</evidence>
<keyword evidence="5" id="KW-0234">DNA repair</keyword>
<dbReference type="GO" id="GO:0005634">
    <property type="term" value="C:nucleus"/>
    <property type="evidence" value="ECO:0007669"/>
    <property type="project" value="UniProtKB-SubCell"/>
</dbReference>
<dbReference type="GO" id="GO:0003887">
    <property type="term" value="F:DNA-directed DNA polymerase activity"/>
    <property type="evidence" value="ECO:0007669"/>
    <property type="project" value="TreeGrafter"/>
</dbReference>
<evidence type="ECO:0000256" key="4">
    <source>
        <dbReference type="ARBA" id="ARBA00022763"/>
    </source>
</evidence>
<evidence type="ECO:0000259" key="9">
    <source>
        <dbReference type="Pfam" id="PF11799"/>
    </source>
</evidence>
<keyword evidence="3" id="KW-0479">Metal-binding</keyword>
<keyword evidence="4" id="KW-0227">DNA damage</keyword>
<keyword evidence="10" id="KW-0282">Flagellum</keyword>
<feature type="region of interest" description="Disordered" evidence="7">
    <location>
        <begin position="346"/>
        <end position="370"/>
    </location>
</feature>
<accession>A0A0C2G4M4</accession>
<evidence type="ECO:0000256" key="3">
    <source>
        <dbReference type="ARBA" id="ARBA00022723"/>
    </source>
</evidence>
<evidence type="ECO:0000256" key="8">
    <source>
        <dbReference type="SAM" id="Phobius"/>
    </source>
</evidence>
<dbReference type="SUPFAM" id="SSF100879">
    <property type="entry name" value="Lesion bypass DNA polymerase (Y-family), little finger domain"/>
    <property type="match status" value="1"/>
</dbReference>
<keyword evidence="11" id="KW-1185">Reference proteome</keyword>
<dbReference type="PANTHER" id="PTHR45873">
    <property type="entry name" value="DNA POLYMERASE ETA"/>
    <property type="match status" value="1"/>
</dbReference>
<evidence type="ECO:0000313" key="10">
    <source>
        <dbReference type="EMBL" id="KIH55920.1"/>
    </source>
</evidence>
<dbReference type="OrthoDB" id="5723at2759"/>
<keyword evidence="8" id="KW-0472">Membrane</keyword>
<keyword evidence="2" id="KW-0808">Transferase</keyword>
<reference evidence="10 11" key="1">
    <citation type="submission" date="2013-12" db="EMBL/GenBank/DDBJ databases">
        <title>Draft genome of the parsitic nematode Ancylostoma duodenale.</title>
        <authorList>
            <person name="Mitreva M."/>
        </authorList>
    </citation>
    <scope>NUCLEOTIDE SEQUENCE [LARGE SCALE GENOMIC DNA]</scope>
    <source>
        <strain evidence="10 11">Zhejiang</strain>
    </source>
</reference>
<evidence type="ECO:0000256" key="2">
    <source>
        <dbReference type="ARBA" id="ARBA00022679"/>
    </source>
</evidence>
<comment type="subcellular location">
    <subcellularLocation>
        <location evidence="1">Nucleus</location>
    </subcellularLocation>
</comment>
<keyword evidence="6" id="KW-0539">Nucleus</keyword>
<keyword evidence="8" id="KW-0812">Transmembrane</keyword>
<dbReference type="GO" id="GO:0005657">
    <property type="term" value="C:replication fork"/>
    <property type="evidence" value="ECO:0007669"/>
    <property type="project" value="TreeGrafter"/>
</dbReference>
<feature type="domain" description="DNA polymerase Y-family little finger" evidence="9">
    <location>
        <begin position="79"/>
        <end position="194"/>
    </location>
</feature>
<organism evidence="10 11">
    <name type="scientific">Ancylostoma duodenale</name>
    <dbReference type="NCBI Taxonomy" id="51022"/>
    <lineage>
        <taxon>Eukaryota</taxon>
        <taxon>Metazoa</taxon>
        <taxon>Ecdysozoa</taxon>
        <taxon>Nematoda</taxon>
        <taxon>Chromadorea</taxon>
        <taxon>Rhabditida</taxon>
        <taxon>Rhabditina</taxon>
        <taxon>Rhabditomorpha</taxon>
        <taxon>Strongyloidea</taxon>
        <taxon>Ancylostomatidae</taxon>
        <taxon>Ancylostomatinae</taxon>
        <taxon>Ancylostoma</taxon>
    </lineage>
</organism>
<dbReference type="Gene3D" id="1.10.150.20">
    <property type="entry name" value="5' to 3' exonuclease, C-terminal subdomain"/>
    <property type="match status" value="1"/>
</dbReference>
<evidence type="ECO:0000313" key="11">
    <source>
        <dbReference type="Proteomes" id="UP000054047"/>
    </source>
</evidence>
<dbReference type="InterPro" id="IPR052230">
    <property type="entry name" value="DNA_polymerase_eta"/>
</dbReference>
<dbReference type="InterPro" id="IPR017961">
    <property type="entry name" value="DNA_pol_Y-fam_little_finger"/>
</dbReference>
<protein>
    <submittedName>
        <fullName evidence="10">Putative flagellar protein FliS</fullName>
    </submittedName>
</protein>
<evidence type="ECO:0000256" key="1">
    <source>
        <dbReference type="ARBA" id="ARBA00004123"/>
    </source>
</evidence>
<dbReference type="PANTHER" id="PTHR45873:SF1">
    <property type="entry name" value="DNA POLYMERASE ETA"/>
    <property type="match status" value="1"/>
</dbReference>
<dbReference type="GO" id="GO:0006281">
    <property type="term" value="P:DNA repair"/>
    <property type="evidence" value="ECO:0007669"/>
    <property type="project" value="UniProtKB-KW"/>
</dbReference>
<dbReference type="Gene3D" id="3.30.1490.100">
    <property type="entry name" value="DNA polymerase, Y-family, little finger domain"/>
    <property type="match status" value="1"/>
</dbReference>
<evidence type="ECO:0000256" key="6">
    <source>
        <dbReference type="ARBA" id="ARBA00023242"/>
    </source>
</evidence>